<evidence type="ECO:0000256" key="2">
    <source>
        <dbReference type="ARBA" id="ARBA00022448"/>
    </source>
</evidence>
<evidence type="ECO:0000259" key="13">
    <source>
        <dbReference type="PROSITE" id="PS51098"/>
    </source>
</evidence>
<dbReference type="RefSeq" id="WP_219747102.1">
    <property type="nucleotide sequence ID" value="NZ_JAHXZN010000001.1"/>
</dbReference>
<keyword evidence="2" id="KW-0813">Transport</keyword>
<feature type="domain" description="PTS EIIC type-1" evidence="14">
    <location>
        <begin position="2"/>
        <end position="389"/>
    </location>
</feature>
<evidence type="ECO:0000256" key="4">
    <source>
        <dbReference type="ARBA" id="ARBA00022597"/>
    </source>
</evidence>
<feature type="transmembrane region" description="Helical" evidence="12">
    <location>
        <begin position="188"/>
        <end position="206"/>
    </location>
</feature>
<keyword evidence="6" id="KW-0598">Phosphotransferase system</keyword>
<dbReference type="PROSITE" id="PS01035">
    <property type="entry name" value="PTS_EIIB_TYPE_1_CYS"/>
    <property type="match status" value="1"/>
</dbReference>
<evidence type="ECO:0000256" key="6">
    <source>
        <dbReference type="ARBA" id="ARBA00022683"/>
    </source>
</evidence>
<evidence type="ECO:0000313" key="15">
    <source>
        <dbReference type="EMBL" id="MBW6529579.1"/>
    </source>
</evidence>
<comment type="caution">
    <text evidence="15">The sequence shown here is derived from an EMBL/GenBank/DDBJ whole genome shotgun (WGS) entry which is preliminary data.</text>
</comment>
<keyword evidence="5 15" id="KW-0808">Transferase</keyword>
<dbReference type="PANTHER" id="PTHR30009">
    <property type="entry name" value="CYTOCHROME C-TYPE SYNTHESIS PROTEIN AND PTS TRANSMEMBRANE COMPONENT"/>
    <property type="match status" value="1"/>
</dbReference>
<feature type="transmembrane region" description="Helical" evidence="12">
    <location>
        <begin position="282"/>
        <end position="301"/>
    </location>
</feature>
<keyword evidence="9 12" id="KW-1133">Transmembrane helix</keyword>
<dbReference type="SUPFAM" id="SSF55604">
    <property type="entry name" value="Glucose permease domain IIB"/>
    <property type="match status" value="1"/>
</dbReference>
<evidence type="ECO:0000256" key="5">
    <source>
        <dbReference type="ARBA" id="ARBA00022679"/>
    </source>
</evidence>
<dbReference type="InterPro" id="IPR003352">
    <property type="entry name" value="PTS_EIIC"/>
</dbReference>
<evidence type="ECO:0000256" key="10">
    <source>
        <dbReference type="ARBA" id="ARBA00023136"/>
    </source>
</evidence>
<dbReference type="InterPro" id="IPR018113">
    <property type="entry name" value="PTrfase_EIIB_Cys"/>
</dbReference>
<dbReference type="EMBL" id="JAHXZN010000001">
    <property type="protein sequence ID" value="MBW6529579.1"/>
    <property type="molecule type" value="Genomic_DNA"/>
</dbReference>
<dbReference type="NCBIfam" id="TIGR01998">
    <property type="entry name" value="PTS-II-BC-nag"/>
    <property type="match status" value="1"/>
</dbReference>
<evidence type="ECO:0000256" key="3">
    <source>
        <dbReference type="ARBA" id="ARBA00022475"/>
    </source>
</evidence>
<evidence type="ECO:0000256" key="8">
    <source>
        <dbReference type="ARBA" id="ARBA00022777"/>
    </source>
</evidence>
<evidence type="ECO:0000256" key="11">
    <source>
        <dbReference type="PROSITE-ProRule" id="PRU00421"/>
    </source>
</evidence>
<keyword evidence="7 12" id="KW-0812">Transmembrane</keyword>
<dbReference type="Proteomes" id="UP000759103">
    <property type="component" value="Unassembled WGS sequence"/>
</dbReference>
<evidence type="ECO:0000259" key="14">
    <source>
        <dbReference type="PROSITE" id="PS51103"/>
    </source>
</evidence>
<dbReference type="NCBIfam" id="TIGR00826">
    <property type="entry name" value="EIIB_glc"/>
    <property type="match status" value="1"/>
</dbReference>
<name>A0ABS7BJI4_9SPHN</name>
<proteinExistence type="predicted"/>
<evidence type="ECO:0000313" key="16">
    <source>
        <dbReference type="Proteomes" id="UP000759103"/>
    </source>
</evidence>
<dbReference type="Pfam" id="PF00367">
    <property type="entry name" value="PTS_EIIB"/>
    <property type="match status" value="1"/>
</dbReference>
<dbReference type="Gene3D" id="3.30.1360.60">
    <property type="entry name" value="Glucose permease domain IIB"/>
    <property type="match status" value="2"/>
</dbReference>
<dbReference type="PROSITE" id="PS51098">
    <property type="entry name" value="PTS_EIIB_TYPE_1"/>
    <property type="match status" value="1"/>
</dbReference>
<keyword evidence="16" id="KW-1185">Reference proteome</keyword>
<keyword evidence="3" id="KW-1003">Cell membrane</keyword>
<evidence type="ECO:0000256" key="9">
    <source>
        <dbReference type="ARBA" id="ARBA00022989"/>
    </source>
</evidence>
<feature type="transmembrane region" description="Helical" evidence="12">
    <location>
        <begin position="356"/>
        <end position="377"/>
    </location>
</feature>
<dbReference type="InterPro" id="IPR013013">
    <property type="entry name" value="PTS_EIIC_1"/>
</dbReference>
<feature type="transmembrane region" description="Helical" evidence="12">
    <location>
        <begin position="122"/>
        <end position="138"/>
    </location>
</feature>
<feature type="domain" description="PTS EIIB type-1" evidence="13">
    <location>
        <begin position="401"/>
        <end position="483"/>
    </location>
</feature>
<gene>
    <name evidence="15" type="primary">nagE</name>
    <name evidence="15" type="ORF">KZ820_02425</name>
</gene>
<dbReference type="InterPro" id="IPR050429">
    <property type="entry name" value="PTS_Glucose_EIICBA"/>
</dbReference>
<evidence type="ECO:0000256" key="12">
    <source>
        <dbReference type="SAM" id="Phobius"/>
    </source>
</evidence>
<dbReference type="InterPro" id="IPR010974">
    <property type="entry name" value="PTS_IIBC_nag"/>
</dbReference>
<dbReference type="InterPro" id="IPR001996">
    <property type="entry name" value="PTS_IIB_1"/>
</dbReference>
<feature type="transmembrane region" description="Helical" evidence="12">
    <location>
        <begin position="12"/>
        <end position="33"/>
    </location>
</feature>
<feature type="active site" description="Phosphocysteine intermediate; for EIIB activity" evidence="11">
    <location>
        <position position="423"/>
    </location>
</feature>
<accession>A0ABS7BJI4</accession>
<feature type="transmembrane region" description="Helical" evidence="12">
    <location>
        <begin position="158"/>
        <end position="181"/>
    </location>
</feature>
<dbReference type="GO" id="GO:0103111">
    <property type="term" value="F:protein-N(pi)-phosphohistidine--N-acetyl-D-glucosamine phosphotransferase activity"/>
    <property type="evidence" value="ECO:0007669"/>
    <property type="project" value="UniProtKB-EC"/>
</dbReference>
<dbReference type="EC" id="2.7.1.193" evidence="15"/>
<dbReference type="PROSITE" id="PS51103">
    <property type="entry name" value="PTS_EIIC_TYPE_1"/>
    <property type="match status" value="1"/>
</dbReference>
<evidence type="ECO:0000256" key="7">
    <source>
        <dbReference type="ARBA" id="ARBA00022692"/>
    </source>
</evidence>
<comment type="subcellular location">
    <subcellularLocation>
        <location evidence="1">Cell membrane</location>
        <topology evidence="1">Multi-pass membrane protein</topology>
    </subcellularLocation>
</comment>
<feature type="transmembrane region" description="Helical" evidence="12">
    <location>
        <begin position="39"/>
        <end position="61"/>
    </location>
</feature>
<sequence>MKSILGTLQPLGRALMLPIAVLPIAGLLLRLGQPDLLDIAFVSAAGDAIFNHLGLLFAIGVSTGFARDGNGAACLAGMVCFLVATEASKVLLTVPPEAIAGLTGASVDLAVAAWKAKAIARLDVPIGIISGLVGGGFYNRFSTVKLPEYLAFFGGRRFVPIVSGVAGLVLAVAVGLGFAGISSGIDQLSYAITGAGSVGLFLFGLLNRLLLVTGLHHLINNIAWFVMGDFHGANGDLRRFFAGDPSAGAFMAGFFPIMMFGLPAACLAMYHAAPRDRRKEVGGMLFSLALTSALTGVTEPIEFSFMFLAPVLYAVHAVLTGLSMALMAALGVKLGFGFSAGLLDYVLNFSKATRPLLLLPVGAVYGVLYYGLFRFFIAKLNLKTPGRDDAPAATAAPVAVGERGAAFARALGGGANLTNVGACTTRLRLGVRDQAAVDEAALKALGARGVIRPSPTALQVVLGPIADSVAVEIRDALAAGGGVAVAAVEEPAAAATTVTLAPALLAALGGAGNVREASVHAGRIRVKLSGAVIDEAALRDAGVRQVARPSESVVHLLTGEPEALLG</sequence>
<dbReference type="PANTHER" id="PTHR30009:SF4">
    <property type="entry name" value="PTS SYSTEM N-ACETYLGLUCOSAMINE-SPECIFIC EIICBA COMPONENT"/>
    <property type="match status" value="1"/>
</dbReference>
<keyword evidence="10 12" id="KW-0472">Membrane</keyword>
<feature type="transmembrane region" description="Helical" evidence="12">
    <location>
        <begin position="247"/>
        <end position="270"/>
    </location>
</feature>
<dbReference type="Pfam" id="PF02378">
    <property type="entry name" value="PTS_EIIC"/>
    <property type="match status" value="1"/>
</dbReference>
<organism evidence="15 16">
    <name type="scientific">Sphingomonas citri</name>
    <dbReference type="NCBI Taxonomy" id="2862499"/>
    <lineage>
        <taxon>Bacteria</taxon>
        <taxon>Pseudomonadati</taxon>
        <taxon>Pseudomonadota</taxon>
        <taxon>Alphaproteobacteria</taxon>
        <taxon>Sphingomonadales</taxon>
        <taxon>Sphingomonadaceae</taxon>
        <taxon>Sphingomonas</taxon>
    </lineage>
</organism>
<dbReference type="InterPro" id="IPR036878">
    <property type="entry name" value="Glu_permease_IIB"/>
</dbReference>
<feature type="transmembrane region" description="Helical" evidence="12">
    <location>
        <begin position="313"/>
        <end position="336"/>
    </location>
</feature>
<keyword evidence="8" id="KW-0418">Kinase</keyword>
<reference evidence="15 16" key="1">
    <citation type="submission" date="2021-07" db="EMBL/GenBank/DDBJ databases">
        <title>Sphingomonas sp.</title>
        <authorList>
            <person name="Feng G."/>
            <person name="Li J."/>
            <person name="Pan M."/>
        </authorList>
    </citation>
    <scope>NUCLEOTIDE SEQUENCE [LARGE SCALE GENOMIC DNA]</scope>
    <source>
        <strain evidence="15 16">RRHST34</strain>
    </source>
</reference>
<evidence type="ECO:0000256" key="1">
    <source>
        <dbReference type="ARBA" id="ARBA00004651"/>
    </source>
</evidence>
<keyword evidence="4" id="KW-0762">Sugar transport</keyword>
<protein>
    <submittedName>
        <fullName evidence="15">N-acetylglucosamine-specific PTS transporter subunit IIBC</fullName>
        <ecNumber evidence="15">2.7.1.193</ecNumber>
    </submittedName>
</protein>